<dbReference type="InterPro" id="IPR036156">
    <property type="entry name" value="Beta-gal/glucu_dom_sf"/>
</dbReference>
<keyword evidence="1 5" id="KW-0378">Hydrolase</keyword>
<evidence type="ECO:0000259" key="4">
    <source>
        <dbReference type="Pfam" id="PF22666"/>
    </source>
</evidence>
<dbReference type="InterPro" id="IPR017853">
    <property type="entry name" value="GH"/>
</dbReference>
<dbReference type="InterPro" id="IPR054593">
    <property type="entry name" value="Beta-mannosidase-like_N2"/>
</dbReference>
<dbReference type="Gene3D" id="2.60.120.260">
    <property type="entry name" value="Galactose-binding domain-like"/>
    <property type="match status" value="1"/>
</dbReference>
<evidence type="ECO:0000256" key="2">
    <source>
        <dbReference type="ARBA" id="ARBA00023295"/>
    </source>
</evidence>
<dbReference type="SUPFAM" id="SSF49785">
    <property type="entry name" value="Galactose-binding domain-like"/>
    <property type="match status" value="1"/>
</dbReference>
<feature type="region of interest" description="Disordered" evidence="3">
    <location>
        <begin position="792"/>
        <end position="819"/>
    </location>
</feature>
<dbReference type="Pfam" id="PF22666">
    <property type="entry name" value="Glyco_hydro_2_N2"/>
    <property type="match status" value="1"/>
</dbReference>
<sequence length="819" mass="87803">MADPAPALILDTGWTTTATPPGAWATPADIAPDGVEWLPAIMPGTVAGALAAAGRWSLDAPTPLHDRDHWYRCRLTARGRRRLIFEGLATVAEVFLDGRPILTSRSMFLTHAVEVELSGDAELAIVFRSLAAHLELVRPKRARWRTALIPDQRLRAVRTTLLGHMPGWCPAVDVIGPWRPIRLVDPTDPAFVVRDLAARYDGIDGRLTARLDVASCSPPPAAALVCAGRRAPFRADGDGALVADLVLPGIAPWWPNGLGEPTLHDVAAEIDGRVVPLGRTGFRTLSVDRDADGCGFGLVVNGVPVFARGTVWTPSDPVGLPGDRGAHAADLERLAAAGLNMIRIAGIGAYETPAFHDLCDERGILVWQDLMFANFDYPSDPDFTALGRAETEQVLARLALSPSLAVVCGGSEITQQAAMTGLPPAAWAHPLFDEVLPKLVAARRPDVAWVRSTPDGGAMPFVVDVGVGHYYGVGAYRRPLDDARRARVRFAAECLAFAHVPDEATLDEGLAVPFVHHPRWKDRVPRDPGAAWDFEDVRCHYEAEIFGPTVPALRLEDPARARDVARATTAHVVESTFAEWRRPGSPTRGALVFLHRDLRFGAGWGFVDAAGRPKSSWYALARAALPLALLLADEGVNGLDCHLANETATPVAGRLELAALADGRLPVASGARDVEVPARGSLSFAATELFGAFFDTTRAYRFGPPAHDLTHARLVAADGRVLAEAFHVPGGRSLERHDLGLTARLDGGPGAWELVIGCTRAALSVAIDDPAFEPADSGFHLAPGERRVRLARRPTTAPEATPQGRVRALNGRDGAGYRL</sequence>
<dbReference type="Proteomes" id="UP000292781">
    <property type="component" value="Unassembled WGS sequence"/>
</dbReference>
<comment type="caution">
    <text evidence="5">The sequence shown here is derived from an EMBL/GenBank/DDBJ whole genome shotgun (WGS) entry which is preliminary data.</text>
</comment>
<protein>
    <submittedName>
        <fullName evidence="5">Glycoside hydrolase family 2 protein</fullName>
    </submittedName>
</protein>
<dbReference type="GO" id="GO:0006516">
    <property type="term" value="P:glycoprotein catabolic process"/>
    <property type="evidence" value="ECO:0007669"/>
    <property type="project" value="TreeGrafter"/>
</dbReference>
<dbReference type="RefSeq" id="WP_131311269.1">
    <property type="nucleotide sequence ID" value="NZ_SJFN01000038.1"/>
</dbReference>
<dbReference type="PANTHER" id="PTHR43730:SF1">
    <property type="entry name" value="BETA-MANNOSIDASE"/>
    <property type="match status" value="1"/>
</dbReference>
<dbReference type="OrthoDB" id="9758603at2"/>
<evidence type="ECO:0000313" key="6">
    <source>
        <dbReference type="Proteomes" id="UP000292781"/>
    </source>
</evidence>
<gene>
    <name evidence="5" type="ORF">EYW49_19310</name>
</gene>
<organism evidence="5 6">
    <name type="scientific">Siculibacillus lacustris</name>
    <dbReference type="NCBI Taxonomy" id="1549641"/>
    <lineage>
        <taxon>Bacteria</taxon>
        <taxon>Pseudomonadati</taxon>
        <taxon>Pseudomonadota</taxon>
        <taxon>Alphaproteobacteria</taxon>
        <taxon>Hyphomicrobiales</taxon>
        <taxon>Ancalomicrobiaceae</taxon>
        <taxon>Siculibacillus</taxon>
    </lineage>
</organism>
<evidence type="ECO:0000256" key="1">
    <source>
        <dbReference type="ARBA" id="ARBA00022801"/>
    </source>
</evidence>
<dbReference type="GO" id="GO:0004567">
    <property type="term" value="F:beta-mannosidase activity"/>
    <property type="evidence" value="ECO:0007669"/>
    <property type="project" value="TreeGrafter"/>
</dbReference>
<dbReference type="EMBL" id="SJFN01000038">
    <property type="protein sequence ID" value="TBW33879.1"/>
    <property type="molecule type" value="Genomic_DNA"/>
</dbReference>
<keyword evidence="6" id="KW-1185">Reference proteome</keyword>
<reference evidence="5 6" key="1">
    <citation type="submission" date="2019-02" db="EMBL/GenBank/DDBJ databases">
        <title>Siculibacillus lacustris gen. nov., sp. nov., a new rosette-forming bacterium isolated from a freshwater crater lake (Lake St. Ana, Romania).</title>
        <authorList>
            <person name="Felfoldi T."/>
            <person name="Marton Z."/>
            <person name="Szabo A."/>
            <person name="Mentes A."/>
            <person name="Boka K."/>
            <person name="Marialigeti K."/>
            <person name="Mathe I."/>
            <person name="Koncz M."/>
            <person name="Schumann P."/>
            <person name="Toth E."/>
        </authorList>
    </citation>
    <scope>NUCLEOTIDE SEQUENCE [LARGE SCALE GENOMIC DNA]</scope>
    <source>
        <strain evidence="5 6">SA-279</strain>
    </source>
</reference>
<dbReference type="PANTHER" id="PTHR43730">
    <property type="entry name" value="BETA-MANNOSIDASE"/>
    <property type="match status" value="1"/>
</dbReference>
<dbReference type="InterPro" id="IPR050887">
    <property type="entry name" value="Beta-mannosidase_GH2"/>
</dbReference>
<name>A0A4Q9VG70_9HYPH</name>
<feature type="domain" description="Beta-mannosidase-like galactose-binding" evidence="4">
    <location>
        <begin position="34"/>
        <end position="179"/>
    </location>
</feature>
<accession>A0A4Q9VG70</accession>
<dbReference type="AlphaFoldDB" id="A0A4Q9VG70"/>
<proteinExistence type="predicted"/>
<dbReference type="Gene3D" id="3.20.20.80">
    <property type="entry name" value="Glycosidases"/>
    <property type="match status" value="1"/>
</dbReference>
<dbReference type="SUPFAM" id="SSF49303">
    <property type="entry name" value="beta-Galactosidase/glucuronidase domain"/>
    <property type="match status" value="1"/>
</dbReference>
<dbReference type="InterPro" id="IPR008979">
    <property type="entry name" value="Galactose-bd-like_sf"/>
</dbReference>
<dbReference type="SUPFAM" id="SSF51445">
    <property type="entry name" value="(Trans)glycosidases"/>
    <property type="match status" value="1"/>
</dbReference>
<evidence type="ECO:0000313" key="5">
    <source>
        <dbReference type="EMBL" id="TBW33879.1"/>
    </source>
</evidence>
<evidence type="ECO:0000256" key="3">
    <source>
        <dbReference type="SAM" id="MobiDB-lite"/>
    </source>
</evidence>
<keyword evidence="2" id="KW-0326">Glycosidase</keyword>